<dbReference type="InterPro" id="IPR009057">
    <property type="entry name" value="Homeodomain-like_sf"/>
</dbReference>
<dbReference type="InterPro" id="IPR002078">
    <property type="entry name" value="Sigma_54_int"/>
</dbReference>
<sequence length="637" mass="71697">MNEFKNIIIFSASEAFTKVSDNVIKKNNLSELIETIEMTGEGIIDVAQMAVQHGTKAFIARGRNVNLLRENIPAPVINVQYTYEDIYYSIQKSKYKCENIALIGFDEAFEAMKNFKVVSGCNAQIIQPKTVDSMENDILSALSSDIKSLIGGISVKKVAALHNLEHVMLDVNESSIEMAVNSALNILESQDEKDQYLQTILTTINGTSEAIININKDGETIFLNNKAKKIFNNSTDSETNKILFSTIDKDIIFKSKNPIFDKVLTIKNKNYIANFKPVIVNSKVQSVVVIILDANFIQSSEKQLRLTFNTKGRTAKNTFDNVIGKSSELANTIYKAKKYSKSNCAVLITGETGTGKEIFAQSMHNYSDRANEPFVAINCAALPSSILESELFGYVKGAFTGAKDEGKIGIFELAHNGTVFLDEIGEMDINIQAKILRVLQEKEVSRLGDNKIIPIDVRIISATNKDLHELIKEKKFREDLYYRLGVLELTLPPLNERLDDIPYLVDYYLKKNSYDVSFSNNAIELLCSGSYPGNVRQLFNILERAIVLADSRHISSEDFKNIIDMNNFEAINVINNNSLKNSNKNHESSKIIRTLEKYNGDRKKTSKDLNISLTTLWRKMKKYDIIYDNEVEDNFVG</sequence>
<proteinExistence type="predicted"/>
<dbReference type="SUPFAM" id="SSF159800">
    <property type="entry name" value="PrpR receptor domain-like"/>
    <property type="match status" value="1"/>
</dbReference>
<dbReference type="InterPro" id="IPR025943">
    <property type="entry name" value="Sigma_54_int_dom_ATP-bd_2"/>
</dbReference>
<dbReference type="InterPro" id="IPR025944">
    <property type="entry name" value="Sigma_54_int_dom_CS"/>
</dbReference>
<dbReference type="Gene3D" id="3.40.50.2300">
    <property type="match status" value="1"/>
</dbReference>
<dbReference type="SUPFAM" id="SSF52540">
    <property type="entry name" value="P-loop containing nucleoside triphosphate hydrolases"/>
    <property type="match status" value="1"/>
</dbReference>
<dbReference type="Pfam" id="PF06506">
    <property type="entry name" value="PrpR_N"/>
    <property type="match status" value="1"/>
</dbReference>
<dbReference type="InterPro" id="IPR002197">
    <property type="entry name" value="HTH_Fis"/>
</dbReference>
<keyword evidence="5" id="KW-0804">Transcription</keyword>
<dbReference type="EMBL" id="VLKH01000001">
    <property type="protein sequence ID" value="TWH83780.1"/>
    <property type="molecule type" value="Genomic_DNA"/>
</dbReference>
<gene>
    <name evidence="7" type="ORF">LY60_00392</name>
</gene>
<dbReference type="GO" id="GO:0005524">
    <property type="term" value="F:ATP binding"/>
    <property type="evidence" value="ECO:0007669"/>
    <property type="project" value="UniProtKB-KW"/>
</dbReference>
<dbReference type="CDD" id="cd00009">
    <property type="entry name" value="AAA"/>
    <property type="match status" value="1"/>
</dbReference>
<dbReference type="InterPro" id="IPR010524">
    <property type="entry name" value="Sig_transdc_resp-reg_PrpR_N"/>
</dbReference>
<dbReference type="Gene3D" id="3.30.450.20">
    <property type="entry name" value="PAS domain"/>
    <property type="match status" value="1"/>
</dbReference>
<dbReference type="PROSITE" id="PS50045">
    <property type="entry name" value="SIGMA54_INTERACT_4"/>
    <property type="match status" value="1"/>
</dbReference>
<dbReference type="InterPro" id="IPR003593">
    <property type="entry name" value="AAA+_ATPase"/>
</dbReference>
<dbReference type="PROSITE" id="PS00688">
    <property type="entry name" value="SIGMA54_INTERACT_3"/>
    <property type="match status" value="1"/>
</dbReference>
<dbReference type="AlphaFoldDB" id="A0A562JKU0"/>
<dbReference type="Gene3D" id="3.40.50.10660">
    <property type="entry name" value="PrpR receptor domain-like"/>
    <property type="match status" value="1"/>
</dbReference>
<dbReference type="PANTHER" id="PTHR32071">
    <property type="entry name" value="TRANSCRIPTIONAL REGULATORY PROTEIN"/>
    <property type="match status" value="1"/>
</dbReference>
<dbReference type="RefSeq" id="WP_145079227.1">
    <property type="nucleotide sequence ID" value="NZ_JBCFAR010000012.1"/>
</dbReference>
<dbReference type="Gene3D" id="3.40.50.300">
    <property type="entry name" value="P-loop containing nucleotide triphosphate hydrolases"/>
    <property type="match status" value="1"/>
</dbReference>
<dbReference type="GO" id="GO:0006355">
    <property type="term" value="P:regulation of DNA-templated transcription"/>
    <property type="evidence" value="ECO:0007669"/>
    <property type="project" value="InterPro"/>
</dbReference>
<feature type="domain" description="Sigma-54 factor interaction" evidence="6">
    <location>
        <begin position="322"/>
        <end position="547"/>
    </location>
</feature>
<protein>
    <submittedName>
        <fullName evidence="7">Transcriptional regulator with PAS, ATPase and Fis domain</fullName>
    </submittedName>
</protein>
<comment type="caution">
    <text evidence="7">The sequence shown here is derived from an EMBL/GenBank/DDBJ whole genome shotgun (WGS) entry which is preliminary data.</text>
</comment>
<evidence type="ECO:0000256" key="1">
    <source>
        <dbReference type="ARBA" id="ARBA00022741"/>
    </source>
</evidence>
<dbReference type="InterPro" id="IPR027417">
    <property type="entry name" value="P-loop_NTPase"/>
</dbReference>
<dbReference type="Gene3D" id="1.10.10.60">
    <property type="entry name" value="Homeodomain-like"/>
    <property type="match status" value="1"/>
</dbReference>
<keyword evidence="1" id="KW-0547">Nucleotide-binding</keyword>
<keyword evidence="2" id="KW-0067">ATP-binding</keyword>
<dbReference type="FunFam" id="3.40.50.300:FF:000006">
    <property type="entry name" value="DNA-binding transcriptional regulator NtrC"/>
    <property type="match status" value="1"/>
</dbReference>
<accession>A0A562JKU0</accession>
<dbReference type="PANTHER" id="PTHR32071:SF57">
    <property type="entry name" value="C4-DICARBOXYLATE TRANSPORT TRANSCRIPTIONAL REGULATORY PROTEIN DCTD"/>
    <property type="match status" value="1"/>
</dbReference>
<organism evidence="7 8">
    <name type="scientific">Sedimentibacter saalensis</name>
    <dbReference type="NCBI Taxonomy" id="130788"/>
    <lineage>
        <taxon>Bacteria</taxon>
        <taxon>Bacillati</taxon>
        <taxon>Bacillota</taxon>
        <taxon>Tissierellia</taxon>
        <taxon>Sedimentibacter</taxon>
    </lineage>
</organism>
<dbReference type="Proteomes" id="UP000315343">
    <property type="component" value="Unassembled WGS sequence"/>
</dbReference>
<keyword evidence="8" id="KW-1185">Reference proteome</keyword>
<dbReference type="GO" id="GO:0043565">
    <property type="term" value="F:sequence-specific DNA binding"/>
    <property type="evidence" value="ECO:0007669"/>
    <property type="project" value="InterPro"/>
</dbReference>
<dbReference type="InterPro" id="IPR058031">
    <property type="entry name" value="AAA_lid_NorR"/>
</dbReference>
<keyword evidence="3" id="KW-0805">Transcription regulation</keyword>
<evidence type="ECO:0000259" key="6">
    <source>
        <dbReference type="PROSITE" id="PS50045"/>
    </source>
</evidence>
<keyword evidence="4" id="KW-0238">DNA-binding</keyword>
<dbReference type="Gene3D" id="1.10.8.60">
    <property type="match status" value="1"/>
</dbReference>
<evidence type="ECO:0000256" key="5">
    <source>
        <dbReference type="ARBA" id="ARBA00023163"/>
    </source>
</evidence>
<dbReference type="OrthoDB" id="1711194at2"/>
<dbReference type="PROSITE" id="PS00676">
    <property type="entry name" value="SIGMA54_INTERACT_2"/>
    <property type="match status" value="1"/>
</dbReference>
<evidence type="ECO:0000313" key="7">
    <source>
        <dbReference type="EMBL" id="TWH83780.1"/>
    </source>
</evidence>
<reference evidence="7 8" key="1">
    <citation type="submission" date="2019-07" db="EMBL/GenBank/DDBJ databases">
        <title>Genomic Encyclopedia of Type Strains, Phase I: the one thousand microbial genomes (KMG-I) project.</title>
        <authorList>
            <person name="Kyrpides N."/>
        </authorList>
    </citation>
    <scope>NUCLEOTIDE SEQUENCE [LARGE SCALE GENOMIC DNA]</scope>
    <source>
        <strain evidence="7 8">DSM 13558</strain>
    </source>
</reference>
<dbReference type="Pfam" id="PF00158">
    <property type="entry name" value="Sigma54_activat"/>
    <property type="match status" value="1"/>
</dbReference>
<dbReference type="SUPFAM" id="SSF46689">
    <property type="entry name" value="Homeodomain-like"/>
    <property type="match status" value="1"/>
</dbReference>
<evidence type="ECO:0000256" key="2">
    <source>
        <dbReference type="ARBA" id="ARBA00022840"/>
    </source>
</evidence>
<dbReference type="SMART" id="SM00382">
    <property type="entry name" value="AAA"/>
    <property type="match status" value="1"/>
</dbReference>
<evidence type="ECO:0000256" key="3">
    <source>
        <dbReference type="ARBA" id="ARBA00023015"/>
    </source>
</evidence>
<name>A0A562JKU0_9FIRM</name>
<dbReference type="InterPro" id="IPR025662">
    <property type="entry name" value="Sigma_54_int_dom_ATP-bd_1"/>
</dbReference>
<dbReference type="Pfam" id="PF25601">
    <property type="entry name" value="AAA_lid_14"/>
    <property type="match status" value="1"/>
</dbReference>
<dbReference type="PROSITE" id="PS00675">
    <property type="entry name" value="SIGMA54_INTERACT_1"/>
    <property type="match status" value="1"/>
</dbReference>
<dbReference type="Pfam" id="PF02954">
    <property type="entry name" value="HTH_8"/>
    <property type="match status" value="1"/>
</dbReference>
<evidence type="ECO:0000313" key="8">
    <source>
        <dbReference type="Proteomes" id="UP000315343"/>
    </source>
</evidence>
<evidence type="ECO:0000256" key="4">
    <source>
        <dbReference type="ARBA" id="ARBA00023125"/>
    </source>
</evidence>
<dbReference type="GO" id="GO:0000156">
    <property type="term" value="F:phosphorelay response regulator activity"/>
    <property type="evidence" value="ECO:0007669"/>
    <property type="project" value="InterPro"/>
</dbReference>